<dbReference type="SUPFAM" id="SSF52058">
    <property type="entry name" value="L domain-like"/>
    <property type="match status" value="1"/>
</dbReference>
<dbReference type="EMBL" id="JAUZQC010000009">
    <property type="protein sequence ID" value="KAK5865377.1"/>
    <property type="molecule type" value="Genomic_DNA"/>
</dbReference>
<dbReference type="AlphaFoldDB" id="A0AAN8ASA1"/>
<evidence type="ECO:0000256" key="2">
    <source>
        <dbReference type="ARBA" id="ARBA00022729"/>
    </source>
</evidence>
<evidence type="ECO:0000256" key="4">
    <source>
        <dbReference type="ARBA" id="ARBA00023180"/>
    </source>
</evidence>
<dbReference type="PANTHER" id="PTHR24369:SF196">
    <property type="entry name" value="RETICULON 4 RECEPTOR LIKE 1"/>
    <property type="match status" value="1"/>
</dbReference>
<dbReference type="GO" id="GO:0042995">
    <property type="term" value="C:cell projection"/>
    <property type="evidence" value="ECO:0007669"/>
    <property type="project" value="UniProtKB-SubCell"/>
</dbReference>
<dbReference type="Proteomes" id="UP001346869">
    <property type="component" value="Unassembled WGS sequence"/>
</dbReference>
<gene>
    <name evidence="7" type="ORF">PBY51_019654</name>
</gene>
<comment type="caution">
    <text evidence="7">The sequence shown here is derived from an EMBL/GenBank/DDBJ whole genome shotgun (WGS) entry which is preliminary data.</text>
</comment>
<sequence>MPTGRSRDAAGSRGCGAMLAWGVLVLVAGWGAVEACPTPCSCLGNTVDCHGLGIHSIPRNIPRGTERLDLNGNNLTVITKSDFAGLKHLRVLHLMENQISTVERGAFDELKELERLRLNKNHLSQFPELLFQKNELLSRL</sequence>
<reference evidence="7 8" key="1">
    <citation type="journal article" date="2023" name="Genes (Basel)">
        <title>Chromosome-Level Genome Assembly and Circadian Gene Repertoire of the Patagonia Blennie Eleginops maclovinus-The Closest Ancestral Proxy of Antarctic Cryonotothenioids.</title>
        <authorList>
            <person name="Cheng C.C."/>
            <person name="Rivera-Colon A.G."/>
            <person name="Minhas B.F."/>
            <person name="Wilson L."/>
            <person name="Rayamajhi N."/>
            <person name="Vargas-Chacoff L."/>
            <person name="Catchen J.M."/>
        </authorList>
    </citation>
    <scope>NUCLEOTIDE SEQUENCE [LARGE SCALE GENOMIC DNA]</scope>
    <source>
        <strain evidence="7">JMC-PN-2008</strain>
    </source>
</reference>
<dbReference type="PROSITE" id="PS51450">
    <property type="entry name" value="LRR"/>
    <property type="match status" value="1"/>
</dbReference>
<feature type="domain" description="LRRNT" evidence="6">
    <location>
        <begin position="35"/>
        <end position="67"/>
    </location>
</feature>
<evidence type="ECO:0000256" key="3">
    <source>
        <dbReference type="ARBA" id="ARBA00022737"/>
    </source>
</evidence>
<proteinExistence type="predicted"/>
<dbReference type="GO" id="GO:0045121">
    <property type="term" value="C:membrane raft"/>
    <property type="evidence" value="ECO:0007669"/>
    <property type="project" value="UniProtKB-SubCell"/>
</dbReference>
<dbReference type="InterPro" id="IPR050541">
    <property type="entry name" value="LRR_TM_domain-containing"/>
</dbReference>
<accession>A0AAN8ASA1</accession>
<keyword evidence="3" id="KW-0677">Repeat</keyword>
<keyword evidence="1" id="KW-0433">Leucine-rich repeat</keyword>
<dbReference type="SMART" id="SM00369">
    <property type="entry name" value="LRR_TYP"/>
    <property type="match status" value="3"/>
</dbReference>
<name>A0AAN8ASA1_ELEMC</name>
<dbReference type="Gene3D" id="3.80.10.10">
    <property type="entry name" value="Ribonuclease Inhibitor"/>
    <property type="match status" value="1"/>
</dbReference>
<dbReference type="SMART" id="SM00013">
    <property type="entry name" value="LRRNT"/>
    <property type="match status" value="1"/>
</dbReference>
<dbReference type="InterPro" id="IPR000372">
    <property type="entry name" value="LRRNT"/>
</dbReference>
<organism evidence="7 8">
    <name type="scientific">Eleginops maclovinus</name>
    <name type="common">Patagonian blennie</name>
    <name type="synonym">Eleginus maclovinus</name>
    <dbReference type="NCBI Taxonomy" id="56733"/>
    <lineage>
        <taxon>Eukaryota</taxon>
        <taxon>Metazoa</taxon>
        <taxon>Chordata</taxon>
        <taxon>Craniata</taxon>
        <taxon>Vertebrata</taxon>
        <taxon>Euteleostomi</taxon>
        <taxon>Actinopterygii</taxon>
        <taxon>Neopterygii</taxon>
        <taxon>Teleostei</taxon>
        <taxon>Neoteleostei</taxon>
        <taxon>Acanthomorphata</taxon>
        <taxon>Eupercaria</taxon>
        <taxon>Perciformes</taxon>
        <taxon>Notothenioidei</taxon>
        <taxon>Eleginopidae</taxon>
        <taxon>Eleginops</taxon>
    </lineage>
</organism>
<reference evidence="7 8" key="2">
    <citation type="journal article" date="2023" name="Mol. Biol. Evol.">
        <title>Genomics of Secondarily Temperate Adaptation in the Only Non-Antarctic Icefish.</title>
        <authorList>
            <person name="Rivera-Colon A.G."/>
            <person name="Rayamajhi N."/>
            <person name="Minhas B.F."/>
            <person name="Madrigal G."/>
            <person name="Bilyk K.T."/>
            <person name="Yoon V."/>
            <person name="Hune M."/>
            <person name="Gregory S."/>
            <person name="Cheng C.H.C."/>
            <person name="Catchen J.M."/>
        </authorList>
    </citation>
    <scope>NUCLEOTIDE SEQUENCE [LARGE SCALE GENOMIC DNA]</scope>
    <source>
        <tissue evidence="7">Blood</tissue>
    </source>
</reference>
<dbReference type="InterPro" id="IPR032675">
    <property type="entry name" value="LRR_dom_sf"/>
</dbReference>
<evidence type="ECO:0000313" key="7">
    <source>
        <dbReference type="EMBL" id="KAK5865377.1"/>
    </source>
</evidence>
<keyword evidence="8" id="KW-1185">Reference proteome</keyword>
<feature type="chain" id="PRO_5043026517" description="LRRNT domain-containing protein" evidence="5">
    <location>
        <begin position="36"/>
        <end position="140"/>
    </location>
</feature>
<dbReference type="InterPro" id="IPR001611">
    <property type="entry name" value="Leu-rich_rpt"/>
</dbReference>
<evidence type="ECO:0000256" key="1">
    <source>
        <dbReference type="ARBA" id="ARBA00022614"/>
    </source>
</evidence>
<keyword evidence="2 5" id="KW-0732">Signal</keyword>
<keyword evidence="4" id="KW-0325">Glycoprotein</keyword>
<dbReference type="GO" id="GO:0098552">
    <property type="term" value="C:side of membrane"/>
    <property type="evidence" value="ECO:0007669"/>
    <property type="project" value="UniProtKB-KW"/>
</dbReference>
<dbReference type="PANTHER" id="PTHR24369">
    <property type="entry name" value="ANTIGEN BSP, PUTATIVE-RELATED"/>
    <property type="match status" value="1"/>
</dbReference>
<dbReference type="InterPro" id="IPR003591">
    <property type="entry name" value="Leu-rich_rpt_typical-subtyp"/>
</dbReference>
<evidence type="ECO:0000313" key="8">
    <source>
        <dbReference type="Proteomes" id="UP001346869"/>
    </source>
</evidence>
<protein>
    <recommendedName>
        <fullName evidence="6">LRRNT domain-containing protein</fullName>
    </recommendedName>
</protein>
<dbReference type="Pfam" id="PF13855">
    <property type="entry name" value="LRR_8"/>
    <property type="match status" value="1"/>
</dbReference>
<evidence type="ECO:0000259" key="6">
    <source>
        <dbReference type="SMART" id="SM00013"/>
    </source>
</evidence>
<evidence type="ECO:0000256" key="5">
    <source>
        <dbReference type="SAM" id="SignalP"/>
    </source>
</evidence>
<dbReference type="FunFam" id="3.80.10.10:FF:000032">
    <property type="entry name" value="Slit homolog 2 (Drosophila)"/>
    <property type="match status" value="1"/>
</dbReference>
<feature type="signal peptide" evidence="5">
    <location>
        <begin position="1"/>
        <end position="35"/>
    </location>
</feature>
<dbReference type="GO" id="GO:0005886">
    <property type="term" value="C:plasma membrane"/>
    <property type="evidence" value="ECO:0007669"/>
    <property type="project" value="UniProtKB-SubCell"/>
</dbReference>
<dbReference type="GO" id="GO:0043204">
    <property type="term" value="C:perikaryon"/>
    <property type="evidence" value="ECO:0007669"/>
    <property type="project" value="UniProtKB-SubCell"/>
</dbReference>